<sequence>MAKGAIIGIIVVLIILGALYYVYTNGYFYSVNITGVYITFDNKTIFSHISVSYYNSSISIHGGQEYTIPINLTNNGLFSIEISSVSVSSPFTLVSATPIPYTLGHGQSVVLDVVIKAPMSSYTGNIDIYINGTNTL</sequence>
<accession>A0A1W6K3A8</accession>
<gene>
    <name evidence="2" type="ORF">B6F84_13440</name>
</gene>
<reference evidence="2 3" key="1">
    <citation type="submission" date="2017-03" db="EMBL/GenBank/DDBJ databases">
        <title>Sulfur activation and transportation mechanism of thermophilic Archaea Acidianus manzaensis YN-25.</title>
        <authorList>
            <person name="Ma Y."/>
            <person name="Yang Y."/>
            <person name="Xia J."/>
        </authorList>
    </citation>
    <scope>NUCLEOTIDE SEQUENCE [LARGE SCALE GENOMIC DNA]</scope>
    <source>
        <strain evidence="2 3">YN-25</strain>
    </source>
</reference>
<keyword evidence="1" id="KW-0472">Membrane</keyword>
<keyword evidence="1" id="KW-1133">Transmembrane helix</keyword>
<keyword evidence="3" id="KW-1185">Reference proteome</keyword>
<organism evidence="2 3">
    <name type="scientific">Acidianus manzaensis</name>
    <dbReference type="NCBI Taxonomy" id="282676"/>
    <lineage>
        <taxon>Archaea</taxon>
        <taxon>Thermoproteota</taxon>
        <taxon>Thermoprotei</taxon>
        <taxon>Sulfolobales</taxon>
        <taxon>Sulfolobaceae</taxon>
        <taxon>Acidianus</taxon>
    </lineage>
</organism>
<evidence type="ECO:0000313" key="3">
    <source>
        <dbReference type="Proteomes" id="UP000193404"/>
    </source>
</evidence>
<dbReference type="Gene3D" id="2.60.40.10">
    <property type="entry name" value="Immunoglobulins"/>
    <property type="match status" value="1"/>
</dbReference>
<proteinExistence type="predicted"/>
<feature type="transmembrane region" description="Helical" evidence="1">
    <location>
        <begin position="6"/>
        <end position="23"/>
    </location>
</feature>
<dbReference type="EMBL" id="CP020477">
    <property type="protein sequence ID" value="ARM76922.1"/>
    <property type="molecule type" value="Genomic_DNA"/>
</dbReference>
<dbReference type="AlphaFoldDB" id="A0A1W6K3A8"/>
<protein>
    <submittedName>
        <fullName evidence="2">Uncharacterized protein</fullName>
    </submittedName>
</protein>
<keyword evidence="1" id="KW-0812">Transmembrane</keyword>
<dbReference type="GeneID" id="41591944"/>
<evidence type="ECO:0000256" key="1">
    <source>
        <dbReference type="SAM" id="Phobius"/>
    </source>
</evidence>
<dbReference type="Proteomes" id="UP000193404">
    <property type="component" value="Chromosome"/>
</dbReference>
<evidence type="ECO:0000313" key="2">
    <source>
        <dbReference type="EMBL" id="ARM76922.1"/>
    </source>
</evidence>
<dbReference type="OrthoDB" id="42104at2157"/>
<name>A0A1W6K3A8_9CREN</name>
<dbReference type="RefSeq" id="WP_148692716.1">
    <property type="nucleotide sequence ID" value="NZ_CP020477.1"/>
</dbReference>
<dbReference type="InterPro" id="IPR013783">
    <property type="entry name" value="Ig-like_fold"/>
</dbReference>
<dbReference type="KEGG" id="aman:B6F84_13440"/>